<dbReference type="CDD" id="cd03362">
    <property type="entry name" value="TOPRIM_TopoIA_TopoIII"/>
    <property type="match status" value="1"/>
</dbReference>
<evidence type="ECO:0000256" key="10">
    <source>
        <dbReference type="ARBA" id="ARBA00031985"/>
    </source>
</evidence>
<dbReference type="AlphaFoldDB" id="A0A075R966"/>
<dbReference type="NCBIfam" id="TIGR01056">
    <property type="entry name" value="topB"/>
    <property type="match status" value="1"/>
</dbReference>
<dbReference type="InterPro" id="IPR034144">
    <property type="entry name" value="TOPRIM_TopoIII"/>
</dbReference>
<sequence length="753" mass="85048">MKVIIAEKPDQASKLSSPFAHKKQQGYIEIAPHRLFPQGALVTWAVGHICELVPPEDYNPTWKKWSMETLPMIPERFRYQVMKSKAKQFTIIKQLLKRSDVTEIIHAGDAGREGELIIRTAIELAGVKKPMKRLWISSLTDRAIVEGFEHVLDETHTRNLYYEAYSRSCADWLIGMNASRIYTILFKQKGVSDVFSAGRVQTPTLALVVKREKEIANFKSEPFWEVIASFTIEGKKYEGIWQKDGESRLFDEQMATRIAQFCEKKPASVQEVKKERKEFLPPFLFNLSSLQATANKIFKFSPKKTLDVAQQLYLKGFLSYPRSDSSFVTPGEAKSFPEILSKLAKKKEFQSFFPTPIHSVANNKRYVNEKKVTDHYAIIPTEQVPHLDKLSADERHIYDLVARRLIAAHYEPAIFDYTTITTLVDGRATFISKGKCQVQAGWRTVLFQGQDEDDKDKDEEKLLPPVEKNETGKVSRVKVKAGKTQPPKRYTEGQLITLMKTAGKHLENSEWEKVLSKTEGLGTEATRAGIITMLKDRKYIEVKKNQVFALEKGSLLIDAIGDKILASPEMTARWEQRLAEIGQGQASAQEFMEQVKKLAHKIVQDATEQSATWDFSGMDIEAMPKQASTFTLGKKIAVCAGCKGSIVDKGNFYGCDQYNKTGCKITLPKKLLGKSLSATNVKKLMEQGKSGLIKGFKKGDKTFDAYLKWDIEKAQFQFEFEAKTASSGAKEYKKPSSGAPKGKKITEALYSTE</sequence>
<evidence type="ECO:0000256" key="3">
    <source>
        <dbReference type="ARBA" id="ARBA00012891"/>
    </source>
</evidence>
<dbReference type="Pfam" id="PF01751">
    <property type="entry name" value="Toprim"/>
    <property type="match status" value="1"/>
</dbReference>
<dbReference type="PANTHER" id="PTHR11390:SF21">
    <property type="entry name" value="DNA TOPOISOMERASE 3-ALPHA"/>
    <property type="match status" value="1"/>
</dbReference>
<gene>
    <name evidence="16" type="ORF">BRLA_c034560</name>
</gene>
<dbReference type="EC" id="5.6.2.1" evidence="3"/>
<dbReference type="InterPro" id="IPR013826">
    <property type="entry name" value="Topo_IA_cen_sub3"/>
</dbReference>
<feature type="domain" description="Toprim" evidence="14">
    <location>
        <begin position="1"/>
        <end position="140"/>
    </location>
</feature>
<dbReference type="Gene3D" id="1.10.460.10">
    <property type="entry name" value="Topoisomerase I, domain 2"/>
    <property type="match status" value="1"/>
</dbReference>
<dbReference type="STRING" id="1042163.BRLA_c034560"/>
<dbReference type="InterPro" id="IPR013497">
    <property type="entry name" value="Topo_IA_cen"/>
</dbReference>
<evidence type="ECO:0000256" key="1">
    <source>
        <dbReference type="ARBA" id="ARBA00000213"/>
    </source>
</evidence>
<name>A0A075R966_BRELA</name>
<dbReference type="PROSITE" id="PS52039">
    <property type="entry name" value="TOPO_IA_2"/>
    <property type="match status" value="1"/>
</dbReference>
<dbReference type="GO" id="GO:0006281">
    <property type="term" value="P:DNA repair"/>
    <property type="evidence" value="ECO:0007669"/>
    <property type="project" value="TreeGrafter"/>
</dbReference>
<dbReference type="InterPro" id="IPR013825">
    <property type="entry name" value="Topo_IA_cen_sub2"/>
</dbReference>
<dbReference type="InterPro" id="IPR003601">
    <property type="entry name" value="Topo_IA_2"/>
</dbReference>
<dbReference type="HOGENOM" id="CLU_002929_5_2_9"/>
<dbReference type="PROSITE" id="PS00396">
    <property type="entry name" value="TOPO_IA_1"/>
    <property type="match status" value="1"/>
</dbReference>
<evidence type="ECO:0000259" key="14">
    <source>
        <dbReference type="PROSITE" id="PS50880"/>
    </source>
</evidence>
<feature type="region of interest" description="Disordered" evidence="13">
    <location>
        <begin position="724"/>
        <end position="753"/>
    </location>
</feature>
<dbReference type="Pfam" id="PF01131">
    <property type="entry name" value="Topoisom_bac"/>
    <property type="match status" value="1"/>
</dbReference>
<comment type="similarity">
    <text evidence="2">Belongs to the type IA topoisomerase family.</text>
</comment>
<evidence type="ECO:0000259" key="15">
    <source>
        <dbReference type="PROSITE" id="PS52039"/>
    </source>
</evidence>
<keyword evidence="5" id="KW-0460">Magnesium</keyword>
<dbReference type="InterPro" id="IPR023406">
    <property type="entry name" value="Topo_IA_AS"/>
</dbReference>
<evidence type="ECO:0000256" key="4">
    <source>
        <dbReference type="ARBA" id="ARBA00022723"/>
    </source>
</evidence>
<evidence type="ECO:0000313" key="16">
    <source>
        <dbReference type="EMBL" id="AIG27768.1"/>
    </source>
</evidence>
<comment type="catalytic activity">
    <reaction evidence="1">
        <text>ATP-independent breakage of single-stranded DNA, followed by passage and rejoining.</text>
        <dbReference type="EC" id="5.6.2.1"/>
    </reaction>
</comment>
<evidence type="ECO:0000256" key="7">
    <source>
        <dbReference type="ARBA" id="ARBA00023125"/>
    </source>
</evidence>
<dbReference type="PANTHER" id="PTHR11390">
    <property type="entry name" value="PROKARYOTIC DNA TOPOISOMERASE"/>
    <property type="match status" value="1"/>
</dbReference>
<dbReference type="eggNOG" id="COG0550">
    <property type="taxonomic scope" value="Bacteria"/>
</dbReference>
<dbReference type="Gene3D" id="2.70.20.10">
    <property type="entry name" value="Topoisomerase I, domain 3"/>
    <property type="match status" value="1"/>
</dbReference>
<dbReference type="Gene3D" id="1.10.290.10">
    <property type="entry name" value="Topoisomerase I, domain 4"/>
    <property type="match status" value="1"/>
</dbReference>
<dbReference type="InterPro" id="IPR023405">
    <property type="entry name" value="Topo_IA_core_domain"/>
</dbReference>
<dbReference type="SMART" id="SM00437">
    <property type="entry name" value="TOP1Ac"/>
    <property type="match status" value="1"/>
</dbReference>
<evidence type="ECO:0000256" key="2">
    <source>
        <dbReference type="ARBA" id="ARBA00009446"/>
    </source>
</evidence>
<dbReference type="GO" id="GO:0003677">
    <property type="term" value="F:DNA binding"/>
    <property type="evidence" value="ECO:0007669"/>
    <property type="project" value="UniProtKB-KW"/>
</dbReference>
<dbReference type="Pfam" id="PF13342">
    <property type="entry name" value="Toprim_Crpt"/>
    <property type="match status" value="1"/>
</dbReference>
<feature type="domain" description="Topo IA-type catalytic" evidence="15">
    <location>
        <begin position="157"/>
        <end position="603"/>
    </location>
</feature>
<dbReference type="NCBIfam" id="NF005829">
    <property type="entry name" value="PRK07726.1"/>
    <property type="match status" value="1"/>
</dbReference>
<evidence type="ECO:0000256" key="6">
    <source>
        <dbReference type="ARBA" id="ARBA00023029"/>
    </source>
</evidence>
<dbReference type="GO" id="GO:0006265">
    <property type="term" value="P:DNA topological change"/>
    <property type="evidence" value="ECO:0007669"/>
    <property type="project" value="InterPro"/>
</dbReference>
<keyword evidence="8 16" id="KW-0413">Isomerase</keyword>
<dbReference type="EMBL" id="CP007806">
    <property type="protein sequence ID" value="AIG27768.1"/>
    <property type="molecule type" value="Genomic_DNA"/>
</dbReference>
<dbReference type="InterPro" id="IPR025589">
    <property type="entry name" value="Toprim_C_rpt"/>
</dbReference>
<dbReference type="KEGG" id="blr:BRLA_c034560"/>
<dbReference type="SMART" id="SM00493">
    <property type="entry name" value="TOPRIM"/>
    <property type="match status" value="1"/>
</dbReference>
<keyword evidence="6" id="KW-0799">Topoisomerase</keyword>
<dbReference type="GO" id="GO:0043597">
    <property type="term" value="C:cytoplasmic replication fork"/>
    <property type="evidence" value="ECO:0007669"/>
    <property type="project" value="TreeGrafter"/>
</dbReference>
<dbReference type="InterPro" id="IPR003602">
    <property type="entry name" value="Topo_IA_DNA-bd_dom"/>
</dbReference>
<dbReference type="SUPFAM" id="SSF56712">
    <property type="entry name" value="Prokaryotic type I DNA topoisomerase"/>
    <property type="match status" value="1"/>
</dbReference>
<keyword evidence="7" id="KW-0238">DNA-binding</keyword>
<evidence type="ECO:0000256" key="13">
    <source>
        <dbReference type="SAM" id="MobiDB-lite"/>
    </source>
</evidence>
<dbReference type="InterPro" id="IPR005738">
    <property type="entry name" value="TopoIII"/>
</dbReference>
<accession>A0A075R966</accession>
<protein>
    <recommendedName>
        <fullName evidence="3">DNA topoisomerase</fullName>
        <ecNumber evidence="3">5.6.2.1</ecNumber>
    </recommendedName>
    <alternativeName>
        <fullName evidence="12">Omega-protein</fullName>
    </alternativeName>
    <alternativeName>
        <fullName evidence="11">Relaxing enzyme</fullName>
    </alternativeName>
    <alternativeName>
        <fullName evidence="9">Swivelase</fullName>
    </alternativeName>
    <alternativeName>
        <fullName evidence="10">Untwisting enzyme</fullName>
    </alternativeName>
</protein>
<dbReference type="InterPro" id="IPR000380">
    <property type="entry name" value="Topo_IA"/>
</dbReference>
<dbReference type="InterPro" id="IPR006171">
    <property type="entry name" value="TOPRIM_dom"/>
</dbReference>
<dbReference type="Proteomes" id="UP000005850">
    <property type="component" value="Chromosome"/>
</dbReference>
<reference evidence="16 17" key="1">
    <citation type="journal article" date="2011" name="J. Bacteriol.">
        <title>Genome sequence of Brevibacillus laterosporus LMG 15441, a pathogen of invertebrates.</title>
        <authorList>
            <person name="Djukic M."/>
            <person name="Poehlein A."/>
            <person name="Thurmer A."/>
            <person name="Daniel R."/>
        </authorList>
    </citation>
    <scope>NUCLEOTIDE SEQUENCE [LARGE SCALE GENOMIC DNA]</scope>
    <source>
        <strain evidence="16 17">LMG 15441</strain>
    </source>
</reference>
<evidence type="ECO:0000256" key="11">
    <source>
        <dbReference type="ARBA" id="ARBA00032235"/>
    </source>
</evidence>
<dbReference type="GO" id="GO:0006310">
    <property type="term" value="P:DNA recombination"/>
    <property type="evidence" value="ECO:0007669"/>
    <property type="project" value="TreeGrafter"/>
</dbReference>
<dbReference type="PROSITE" id="PS50880">
    <property type="entry name" value="TOPRIM"/>
    <property type="match status" value="1"/>
</dbReference>
<dbReference type="RefSeq" id="WP_003336735.1">
    <property type="nucleotide sequence ID" value="NZ_CP007806.1"/>
</dbReference>
<dbReference type="SMART" id="SM00436">
    <property type="entry name" value="TOP1Bc"/>
    <property type="match status" value="1"/>
</dbReference>
<dbReference type="GO" id="GO:0046872">
    <property type="term" value="F:metal ion binding"/>
    <property type="evidence" value="ECO:0007669"/>
    <property type="project" value="UniProtKB-KW"/>
</dbReference>
<dbReference type="CDD" id="cd00186">
    <property type="entry name" value="TOP1Ac"/>
    <property type="match status" value="1"/>
</dbReference>
<keyword evidence="4" id="KW-0479">Metal-binding</keyword>
<dbReference type="GO" id="GO:0003917">
    <property type="term" value="F:DNA topoisomerase type I (single strand cut, ATP-independent) activity"/>
    <property type="evidence" value="ECO:0007669"/>
    <property type="project" value="UniProtKB-EC"/>
</dbReference>
<evidence type="ECO:0000256" key="8">
    <source>
        <dbReference type="ARBA" id="ARBA00023235"/>
    </source>
</evidence>
<evidence type="ECO:0000256" key="12">
    <source>
        <dbReference type="ARBA" id="ARBA00032877"/>
    </source>
</evidence>
<keyword evidence="17" id="KW-1185">Reference proteome</keyword>
<dbReference type="InterPro" id="IPR013824">
    <property type="entry name" value="Topo_IA_cen_sub1"/>
</dbReference>
<evidence type="ECO:0000256" key="9">
    <source>
        <dbReference type="ARBA" id="ARBA00030003"/>
    </source>
</evidence>
<dbReference type="Gene3D" id="3.40.50.140">
    <property type="match status" value="1"/>
</dbReference>
<evidence type="ECO:0000313" key="17">
    <source>
        <dbReference type="Proteomes" id="UP000005850"/>
    </source>
</evidence>
<organism evidence="16 17">
    <name type="scientific">Brevibacillus laterosporus LMG 15441</name>
    <dbReference type="NCBI Taxonomy" id="1042163"/>
    <lineage>
        <taxon>Bacteria</taxon>
        <taxon>Bacillati</taxon>
        <taxon>Bacillota</taxon>
        <taxon>Bacilli</taxon>
        <taxon>Bacillales</taxon>
        <taxon>Paenibacillaceae</taxon>
        <taxon>Brevibacillus</taxon>
    </lineage>
</organism>
<evidence type="ECO:0000256" key="5">
    <source>
        <dbReference type="ARBA" id="ARBA00022842"/>
    </source>
</evidence>
<dbReference type="PRINTS" id="PR00417">
    <property type="entry name" value="PRTPISMRASEI"/>
</dbReference>
<proteinExistence type="inferred from homology"/>